<dbReference type="Gene3D" id="3.40.50.620">
    <property type="entry name" value="HUPs"/>
    <property type="match status" value="1"/>
</dbReference>
<keyword evidence="1" id="KW-0282">Flagellum</keyword>
<dbReference type="InterPro" id="IPR020022">
    <property type="entry name" value="N-acetyl_sugar_amidoTrfase"/>
</dbReference>
<dbReference type="AlphaFoldDB" id="A0AAI8QFV6"/>
<dbReference type="SUPFAM" id="SSF52402">
    <property type="entry name" value="Adenine nucleotide alpha hydrolases-like"/>
    <property type="match status" value="1"/>
</dbReference>
<dbReference type="NCBIfam" id="TIGR03573">
    <property type="entry name" value="WbuX"/>
    <property type="match status" value="1"/>
</dbReference>
<protein>
    <submittedName>
        <fullName evidence="1">Truncated flagellin modification protein</fullName>
    </submittedName>
</protein>
<dbReference type="Proteomes" id="UP000006036">
    <property type="component" value="Chromosome 1"/>
</dbReference>
<evidence type="ECO:0000313" key="2">
    <source>
        <dbReference type="Proteomes" id="UP000006036"/>
    </source>
</evidence>
<reference evidence="1 2" key="1">
    <citation type="journal article" date="2012" name="J. Bacteriol.">
        <title>Complete Genome Sequence of Helicobacter cinaedi Type Strain ATCC BAA-847.</title>
        <authorList>
            <person name="Miyoshi-Akiyama T."/>
            <person name="Takeshita N."/>
            <person name="Ohmagari N."/>
            <person name="Kirikae T."/>
        </authorList>
    </citation>
    <scope>NUCLEOTIDE SEQUENCE [LARGE SCALE GENOMIC DNA]</scope>
    <source>
        <strain evidence="1 2">ATCC BAA-847</strain>
    </source>
</reference>
<dbReference type="InterPro" id="IPR014729">
    <property type="entry name" value="Rossmann-like_a/b/a_fold"/>
</dbReference>
<accession>A0AAI8QFV6</accession>
<evidence type="ECO:0000313" key="1">
    <source>
        <dbReference type="EMBL" id="BAM32006.1"/>
    </source>
</evidence>
<dbReference type="EMBL" id="AP012492">
    <property type="protein sequence ID" value="BAM32006.1"/>
    <property type="molecule type" value="Genomic_DNA"/>
</dbReference>
<dbReference type="KEGG" id="hcb:HCBAA847_0768"/>
<keyword evidence="1" id="KW-0969">Cilium</keyword>
<sequence length="369" mass="43228">MKYCKKCVMPDTRPGITFDSDGVCMPCKNHERKQKVDYEARFEEFKKLCDKYRGCNGDSWDCAIAVSGGKDSYMLVHVMREKMGMNPLLLFVDDNLSVTEAGKHNLLKLSDEFVCLLIRFTLDRRLNKLITRKTFEKYGKPMWLVEQLIGTYPVHMALRFNISLLVYAENMSYEYGGFGAKETYSAKNLLQDSAVGDIATQLIDDNIKKQDFGFILPPPQSELEKLDPIYLSYFIPWNSYSHYIFAKSRGLHDLRGEWDRTMSVESFDQVDSIGLHVHHWMKYPKFGHAYATDMTSRFIRYGMMSRDEAIELVKKHDHDLDLRVVEDFCKFTGYRESEFWKILDGFYNRDIFTKDSFGRWVLKNPVWES</sequence>
<name>A0AAI8QFV6_9HELI</name>
<dbReference type="RefSeq" id="WP_015453374.1">
    <property type="nucleotide sequence ID" value="NC_020555.1"/>
</dbReference>
<gene>
    <name evidence="1" type="primary">pseA</name>
    <name evidence="1" type="ORF">HCBAA847_0768</name>
</gene>
<keyword evidence="1" id="KW-0966">Cell projection</keyword>
<proteinExistence type="predicted"/>
<organism evidence="1 2">
    <name type="scientific">Helicobacter cinaedi CCUG 18818 = ATCC BAA-847</name>
    <dbReference type="NCBI Taxonomy" id="537971"/>
    <lineage>
        <taxon>Bacteria</taxon>
        <taxon>Pseudomonadati</taxon>
        <taxon>Campylobacterota</taxon>
        <taxon>Epsilonproteobacteria</taxon>
        <taxon>Campylobacterales</taxon>
        <taxon>Helicobacteraceae</taxon>
        <taxon>Helicobacter</taxon>
    </lineage>
</organism>